<dbReference type="EC" id="6.1.1.16" evidence="13"/>
<evidence type="ECO:0000256" key="5">
    <source>
        <dbReference type="ARBA" id="ARBA00022598"/>
    </source>
</evidence>
<dbReference type="GO" id="GO:0004817">
    <property type="term" value="F:cysteine-tRNA ligase activity"/>
    <property type="evidence" value="ECO:0007669"/>
    <property type="project" value="UniProtKB-UniRule"/>
</dbReference>
<keyword evidence="4 13" id="KW-0963">Cytoplasm</keyword>
<dbReference type="InterPro" id="IPR024909">
    <property type="entry name" value="Cys-tRNA/MSH_ligase"/>
</dbReference>
<dbReference type="CDD" id="cd00672">
    <property type="entry name" value="CysRS_core"/>
    <property type="match status" value="1"/>
</dbReference>
<evidence type="ECO:0000256" key="8">
    <source>
        <dbReference type="ARBA" id="ARBA00022833"/>
    </source>
</evidence>
<dbReference type="Gene3D" id="1.20.120.1910">
    <property type="entry name" value="Cysteine-tRNA ligase, C-terminal anti-codon recognition domain"/>
    <property type="match status" value="1"/>
</dbReference>
<dbReference type="InterPro" id="IPR009080">
    <property type="entry name" value="tRNAsynth_Ia_anticodon-bd"/>
</dbReference>
<dbReference type="Pfam" id="PF01406">
    <property type="entry name" value="tRNA-synt_1e"/>
    <property type="match status" value="1"/>
</dbReference>
<dbReference type="PRINTS" id="PR00983">
    <property type="entry name" value="TRNASYNTHCYS"/>
</dbReference>
<keyword evidence="10 13" id="KW-0648">Protein biosynthesis</keyword>
<comment type="catalytic activity">
    <reaction evidence="12 13">
        <text>tRNA(Cys) + L-cysteine + ATP = L-cysteinyl-tRNA(Cys) + AMP + diphosphate</text>
        <dbReference type="Rhea" id="RHEA:17773"/>
        <dbReference type="Rhea" id="RHEA-COMP:9661"/>
        <dbReference type="Rhea" id="RHEA-COMP:9679"/>
        <dbReference type="ChEBI" id="CHEBI:30616"/>
        <dbReference type="ChEBI" id="CHEBI:33019"/>
        <dbReference type="ChEBI" id="CHEBI:35235"/>
        <dbReference type="ChEBI" id="CHEBI:78442"/>
        <dbReference type="ChEBI" id="CHEBI:78517"/>
        <dbReference type="ChEBI" id="CHEBI:456215"/>
        <dbReference type="EC" id="6.1.1.16"/>
    </reaction>
</comment>
<dbReference type="InterPro" id="IPR015273">
    <property type="entry name" value="Cys-tRNA-synt_Ia_DALR"/>
</dbReference>
<keyword evidence="9 13" id="KW-0067">ATP-binding</keyword>
<evidence type="ECO:0000256" key="6">
    <source>
        <dbReference type="ARBA" id="ARBA00022723"/>
    </source>
</evidence>
<feature type="binding site" evidence="13">
    <location>
        <position position="28"/>
    </location>
    <ligand>
        <name>Zn(2+)</name>
        <dbReference type="ChEBI" id="CHEBI:29105"/>
    </ligand>
</feature>
<evidence type="ECO:0000256" key="2">
    <source>
        <dbReference type="ARBA" id="ARBA00005594"/>
    </source>
</evidence>
<comment type="similarity">
    <text evidence="2 13">Belongs to the class-I aminoacyl-tRNA synthetase family.</text>
</comment>
<accession>A0A2W5BK17</accession>
<dbReference type="SUPFAM" id="SSF47323">
    <property type="entry name" value="Anticodon-binding domain of a subclass of class I aminoacyl-tRNA synthetases"/>
    <property type="match status" value="1"/>
</dbReference>
<feature type="short sequence motif" description="'KMSKS' region" evidence="13">
    <location>
        <begin position="269"/>
        <end position="273"/>
    </location>
</feature>
<comment type="cofactor">
    <cofactor evidence="13">
        <name>Zn(2+)</name>
        <dbReference type="ChEBI" id="CHEBI:29105"/>
    </cofactor>
    <text evidence="13">Binds 1 zinc ion per subunit.</text>
</comment>
<dbReference type="SUPFAM" id="SSF52374">
    <property type="entry name" value="Nucleotidylyl transferase"/>
    <property type="match status" value="1"/>
</dbReference>
<dbReference type="GO" id="GO:0005829">
    <property type="term" value="C:cytosol"/>
    <property type="evidence" value="ECO:0007669"/>
    <property type="project" value="TreeGrafter"/>
</dbReference>
<evidence type="ECO:0000256" key="4">
    <source>
        <dbReference type="ARBA" id="ARBA00022490"/>
    </source>
</evidence>
<keyword evidence="6 13" id="KW-0479">Metal-binding</keyword>
<dbReference type="GO" id="GO:0006423">
    <property type="term" value="P:cysteinyl-tRNA aminoacylation"/>
    <property type="evidence" value="ECO:0007669"/>
    <property type="project" value="UniProtKB-UniRule"/>
</dbReference>
<comment type="subcellular location">
    <subcellularLocation>
        <location evidence="1 13">Cytoplasm</location>
    </subcellularLocation>
</comment>
<organism evidence="15 16">
    <name type="scientific">Micavibrio aeruginosavorus</name>
    <dbReference type="NCBI Taxonomy" id="349221"/>
    <lineage>
        <taxon>Bacteria</taxon>
        <taxon>Pseudomonadati</taxon>
        <taxon>Bdellovibrionota</taxon>
        <taxon>Bdellovibrionia</taxon>
        <taxon>Bdellovibrionales</taxon>
        <taxon>Pseudobdellovibrionaceae</taxon>
        <taxon>Micavibrio</taxon>
    </lineage>
</organism>
<dbReference type="HAMAP" id="MF_00041">
    <property type="entry name" value="Cys_tRNA_synth"/>
    <property type="match status" value="1"/>
</dbReference>
<evidence type="ECO:0000256" key="7">
    <source>
        <dbReference type="ARBA" id="ARBA00022741"/>
    </source>
</evidence>
<evidence type="ECO:0000256" key="13">
    <source>
        <dbReference type="HAMAP-Rule" id="MF_00041"/>
    </source>
</evidence>
<evidence type="ECO:0000313" key="16">
    <source>
        <dbReference type="Proteomes" id="UP000249557"/>
    </source>
</evidence>
<dbReference type="GO" id="GO:0005524">
    <property type="term" value="F:ATP binding"/>
    <property type="evidence" value="ECO:0007669"/>
    <property type="project" value="UniProtKB-UniRule"/>
</dbReference>
<feature type="short sequence motif" description="'HIGH' region" evidence="13">
    <location>
        <begin position="30"/>
        <end position="40"/>
    </location>
</feature>
<evidence type="ECO:0000256" key="1">
    <source>
        <dbReference type="ARBA" id="ARBA00004496"/>
    </source>
</evidence>
<feature type="binding site" evidence="13">
    <location>
        <position position="237"/>
    </location>
    <ligand>
        <name>Zn(2+)</name>
        <dbReference type="ChEBI" id="CHEBI:29105"/>
    </ligand>
</feature>
<dbReference type="GO" id="GO:0008270">
    <property type="term" value="F:zinc ion binding"/>
    <property type="evidence" value="ECO:0007669"/>
    <property type="project" value="UniProtKB-UniRule"/>
</dbReference>
<evidence type="ECO:0000256" key="11">
    <source>
        <dbReference type="ARBA" id="ARBA00023146"/>
    </source>
</evidence>
<feature type="binding site" evidence="13">
    <location>
        <position position="272"/>
    </location>
    <ligand>
        <name>ATP</name>
        <dbReference type="ChEBI" id="CHEBI:30616"/>
    </ligand>
</feature>
<comment type="caution">
    <text evidence="15">The sequence shown here is derived from an EMBL/GenBank/DDBJ whole genome shotgun (WGS) entry which is preliminary data.</text>
</comment>
<gene>
    <name evidence="13" type="primary">cysS</name>
    <name evidence="15" type="ORF">DI626_09040</name>
</gene>
<evidence type="ECO:0000256" key="12">
    <source>
        <dbReference type="ARBA" id="ARBA00047398"/>
    </source>
</evidence>
<evidence type="ECO:0000256" key="9">
    <source>
        <dbReference type="ARBA" id="ARBA00022840"/>
    </source>
</evidence>
<dbReference type="AlphaFoldDB" id="A0A2W5BK17"/>
<dbReference type="NCBIfam" id="TIGR00435">
    <property type="entry name" value="cysS"/>
    <property type="match status" value="1"/>
</dbReference>
<dbReference type="InterPro" id="IPR015803">
    <property type="entry name" value="Cys-tRNA-ligase"/>
</dbReference>
<dbReference type="Proteomes" id="UP000249557">
    <property type="component" value="Unassembled WGS sequence"/>
</dbReference>
<dbReference type="InterPro" id="IPR014729">
    <property type="entry name" value="Rossmann-like_a/b/a_fold"/>
</dbReference>
<keyword evidence="5 13" id="KW-0436">Ligase</keyword>
<evidence type="ECO:0000256" key="3">
    <source>
        <dbReference type="ARBA" id="ARBA00011245"/>
    </source>
</evidence>
<feature type="binding site" evidence="13">
    <location>
        <position position="233"/>
    </location>
    <ligand>
        <name>Zn(2+)</name>
        <dbReference type="ChEBI" id="CHEBI:29105"/>
    </ligand>
</feature>
<protein>
    <recommendedName>
        <fullName evidence="13">Cysteine--tRNA ligase</fullName>
        <ecNumber evidence="13">6.1.1.16</ecNumber>
    </recommendedName>
    <alternativeName>
        <fullName evidence="13">Cysteinyl-tRNA synthetase</fullName>
        <shortName evidence="13">CysRS</shortName>
    </alternativeName>
</protein>
<feature type="binding site" evidence="13">
    <location>
        <position position="208"/>
    </location>
    <ligand>
        <name>Zn(2+)</name>
        <dbReference type="ChEBI" id="CHEBI:29105"/>
    </ligand>
</feature>
<keyword evidence="7 13" id="KW-0547">Nucleotide-binding</keyword>
<reference evidence="15 16" key="1">
    <citation type="submission" date="2017-08" db="EMBL/GenBank/DDBJ databases">
        <title>Infants hospitalized years apart are colonized by the same room-sourced microbial strains.</title>
        <authorList>
            <person name="Brooks B."/>
            <person name="Olm M.R."/>
            <person name="Firek B.A."/>
            <person name="Baker R."/>
            <person name="Thomas B.C."/>
            <person name="Morowitz M.J."/>
            <person name="Banfield J.F."/>
        </authorList>
    </citation>
    <scope>NUCLEOTIDE SEQUENCE [LARGE SCALE GENOMIC DNA]</scope>
    <source>
        <strain evidence="15">S2_018_000_R2_104</strain>
    </source>
</reference>
<evidence type="ECO:0000256" key="10">
    <source>
        <dbReference type="ARBA" id="ARBA00022917"/>
    </source>
</evidence>
<dbReference type="Pfam" id="PF23493">
    <property type="entry name" value="CysS_C"/>
    <property type="match status" value="1"/>
</dbReference>
<keyword evidence="8 13" id="KW-0862">Zinc</keyword>
<dbReference type="Gene3D" id="3.40.50.620">
    <property type="entry name" value="HUPs"/>
    <property type="match status" value="1"/>
</dbReference>
<dbReference type="InterPro" id="IPR032678">
    <property type="entry name" value="tRNA-synt_1_cat_dom"/>
</dbReference>
<proteinExistence type="inferred from homology"/>
<keyword evidence="11 13" id="KW-0030">Aminoacyl-tRNA synthetase</keyword>
<evidence type="ECO:0000259" key="14">
    <source>
        <dbReference type="SMART" id="SM00840"/>
    </source>
</evidence>
<sequence length="454" mass="50112">MIKLYNSLTRQKEEFVPIDPTHVRLYACGPTVYNYAHIGNARMAVVFDQLVRVFRHSFPKVTYASNITDIEDKIIDAARESGLPISAITEKYTAIYNADMAALGVRAPDVQPKATDHLPEMITLIENLIARGHAYAAEGHVLFNVPSDPSYGVLSGRSRDEQIAGARVEVSPFKKDPADFVLWKPSSGDQPGWDSPWGYGRPGWHIECSAMTEKHLGLPFDIHGGGADLKFPHHENEIAQSCCAHGTYGAENFAKYWVHNGFVTVEGEKMSKSLGNFTVVHDLLPKYSGETLRLTLLSGHYRQPLDWSDKAIAQSQKQLDGFYGQLHQLADVTASDEKVPEDILEALRDDLNTPLAISRLHTLSKDEKDPARLKGKLLAAGALLGLMQEDAGAWLGYGQTGDGIDAAEIEALLVKRQDAKKAKDFATADSIRQQLDAKGIVIEDTPQGPKWRTR</sequence>
<evidence type="ECO:0000313" key="15">
    <source>
        <dbReference type="EMBL" id="PZO83401.1"/>
    </source>
</evidence>
<name>A0A2W5BK17_9BACT</name>
<comment type="subunit">
    <text evidence="3 13">Monomer.</text>
</comment>
<dbReference type="InterPro" id="IPR056411">
    <property type="entry name" value="CysS_C"/>
</dbReference>
<dbReference type="SMART" id="SM00840">
    <property type="entry name" value="DALR_2"/>
    <property type="match status" value="1"/>
</dbReference>
<dbReference type="EMBL" id="QFNK01000211">
    <property type="protein sequence ID" value="PZO83401.1"/>
    <property type="molecule type" value="Genomic_DNA"/>
</dbReference>
<dbReference type="FunFam" id="3.40.50.620:FF:000068">
    <property type="entry name" value="Cysteine--tRNA ligase"/>
    <property type="match status" value="1"/>
</dbReference>
<dbReference type="PANTHER" id="PTHR10890">
    <property type="entry name" value="CYSTEINYL-TRNA SYNTHETASE"/>
    <property type="match status" value="1"/>
</dbReference>
<feature type="domain" description="Cysteinyl-tRNA synthetase class Ia DALR" evidence="14">
    <location>
        <begin position="342"/>
        <end position="395"/>
    </location>
</feature>
<dbReference type="PANTHER" id="PTHR10890:SF3">
    <property type="entry name" value="CYSTEINE--TRNA LIGASE, CYTOPLASMIC"/>
    <property type="match status" value="1"/>
</dbReference>